<dbReference type="OrthoDB" id="3068592at2759"/>
<proteinExistence type="predicted"/>
<protein>
    <submittedName>
        <fullName evidence="1">Uncharacterized protein</fullName>
    </submittedName>
</protein>
<reference evidence="1" key="1">
    <citation type="submission" date="2020-11" db="EMBL/GenBank/DDBJ databases">
        <authorList>
            <consortium name="DOE Joint Genome Institute"/>
            <person name="Ahrendt S."/>
            <person name="Riley R."/>
            <person name="Andreopoulos W."/>
            <person name="LaButti K."/>
            <person name="Pangilinan J."/>
            <person name="Ruiz-duenas F.J."/>
            <person name="Barrasa J.M."/>
            <person name="Sanchez-Garcia M."/>
            <person name="Camarero S."/>
            <person name="Miyauchi S."/>
            <person name="Serrano A."/>
            <person name="Linde D."/>
            <person name="Babiker R."/>
            <person name="Drula E."/>
            <person name="Ayuso-Fernandez I."/>
            <person name="Pacheco R."/>
            <person name="Padilla G."/>
            <person name="Ferreira P."/>
            <person name="Barriuso J."/>
            <person name="Kellner H."/>
            <person name="Castanera R."/>
            <person name="Alfaro M."/>
            <person name="Ramirez L."/>
            <person name="Pisabarro A.G."/>
            <person name="Kuo A."/>
            <person name="Tritt A."/>
            <person name="Lipzen A."/>
            <person name="He G."/>
            <person name="Yan M."/>
            <person name="Ng V."/>
            <person name="Cullen D."/>
            <person name="Martin F."/>
            <person name="Rosso M.-N."/>
            <person name="Henrissat B."/>
            <person name="Hibbett D."/>
            <person name="Martinez A.T."/>
            <person name="Grigoriev I.V."/>
        </authorList>
    </citation>
    <scope>NUCLEOTIDE SEQUENCE</scope>
    <source>
        <strain evidence="1">AH 44721</strain>
    </source>
</reference>
<evidence type="ECO:0000313" key="1">
    <source>
        <dbReference type="EMBL" id="KAF8894323.1"/>
    </source>
</evidence>
<gene>
    <name evidence="1" type="ORF">CPB84DRAFT_1292504</name>
</gene>
<dbReference type="Proteomes" id="UP000724874">
    <property type="component" value="Unassembled WGS sequence"/>
</dbReference>
<organism evidence="1 2">
    <name type="scientific">Gymnopilus junonius</name>
    <name type="common">Spectacular rustgill mushroom</name>
    <name type="synonym">Gymnopilus spectabilis subsp. junonius</name>
    <dbReference type="NCBI Taxonomy" id="109634"/>
    <lineage>
        <taxon>Eukaryota</taxon>
        <taxon>Fungi</taxon>
        <taxon>Dikarya</taxon>
        <taxon>Basidiomycota</taxon>
        <taxon>Agaricomycotina</taxon>
        <taxon>Agaricomycetes</taxon>
        <taxon>Agaricomycetidae</taxon>
        <taxon>Agaricales</taxon>
        <taxon>Agaricineae</taxon>
        <taxon>Hymenogastraceae</taxon>
        <taxon>Gymnopilus</taxon>
    </lineage>
</organism>
<dbReference type="AlphaFoldDB" id="A0A9P5TLM7"/>
<sequence length="195" mass="22373">MLHLIEGGRWLLMTRRTGSVVYYDLDMAEPEEQVLILAQYPDCVISITSDLDQEAPILVFRIALDMSWPLLAFYFLSVIMRPNLHILLANEYWQGFSEPVLQIWEVSLHLDSSGPCLGLIANKPTSFKRENYRPLESLSLCGNLVSYFEDLFTSDSCVVVRDWTKIKECSTLDLTPKRIFLWDMIIVVIVSHLAA</sequence>
<keyword evidence="2" id="KW-1185">Reference proteome</keyword>
<accession>A0A9P5TLM7</accession>
<name>A0A9P5TLM7_GYMJU</name>
<dbReference type="EMBL" id="JADNYJ010000064">
    <property type="protein sequence ID" value="KAF8894323.1"/>
    <property type="molecule type" value="Genomic_DNA"/>
</dbReference>
<evidence type="ECO:0000313" key="2">
    <source>
        <dbReference type="Proteomes" id="UP000724874"/>
    </source>
</evidence>
<comment type="caution">
    <text evidence="1">The sequence shown here is derived from an EMBL/GenBank/DDBJ whole genome shotgun (WGS) entry which is preliminary data.</text>
</comment>